<dbReference type="AlphaFoldDB" id="A0A975C6F3"/>
<reference evidence="1" key="1">
    <citation type="submission" date="2020-09" db="EMBL/GenBank/DDBJ databases">
        <title>Brevundimonas sp. LVF2 isolated from a puddle in Goettingen, Germany.</title>
        <authorList>
            <person name="Friedrich I."/>
            <person name="Klassen A."/>
            <person name="Hannes N."/>
            <person name="Schneider D."/>
            <person name="Hertel R."/>
            <person name="Daniel R."/>
        </authorList>
    </citation>
    <scope>NUCLEOTIDE SEQUENCE</scope>
    <source>
        <strain evidence="1">LVF2</strain>
    </source>
</reference>
<dbReference type="RefSeq" id="WP_207931717.1">
    <property type="nucleotide sequence ID" value="NZ_CP062222.1"/>
</dbReference>
<dbReference type="KEGG" id="bgoe:IFJ75_06030"/>
<dbReference type="Pfam" id="PF09932">
    <property type="entry name" value="DUF2164"/>
    <property type="match status" value="1"/>
</dbReference>
<proteinExistence type="predicted"/>
<evidence type="ECO:0000313" key="1">
    <source>
        <dbReference type="EMBL" id="QTC92437.1"/>
    </source>
</evidence>
<sequence>MKPAEPIEFSKEEMRDMVRRVQAYFETELDQELGALPAEMLIAFFGREVGAFFYNRGLRDAQAVFTAKAEDVADQIYGLEQKTGGR</sequence>
<evidence type="ECO:0000313" key="2">
    <source>
        <dbReference type="Proteomes" id="UP000663918"/>
    </source>
</evidence>
<dbReference type="EMBL" id="CP062222">
    <property type="protein sequence ID" value="QTC92437.1"/>
    <property type="molecule type" value="Genomic_DNA"/>
</dbReference>
<gene>
    <name evidence="1" type="ORF">IFJ75_06030</name>
</gene>
<organism evidence="1 2">
    <name type="scientific">Brevundimonas goettingensis</name>
    <dbReference type="NCBI Taxonomy" id="2774190"/>
    <lineage>
        <taxon>Bacteria</taxon>
        <taxon>Pseudomonadati</taxon>
        <taxon>Pseudomonadota</taxon>
        <taxon>Alphaproteobacteria</taxon>
        <taxon>Caulobacterales</taxon>
        <taxon>Caulobacteraceae</taxon>
        <taxon>Brevundimonas</taxon>
    </lineage>
</organism>
<keyword evidence="2" id="KW-1185">Reference proteome</keyword>
<protein>
    <submittedName>
        <fullName evidence="1">DUF2164 domain-containing protein</fullName>
    </submittedName>
</protein>
<accession>A0A975C6F3</accession>
<dbReference type="InterPro" id="IPR018680">
    <property type="entry name" value="DUF2164"/>
</dbReference>
<dbReference type="Proteomes" id="UP000663918">
    <property type="component" value="Chromosome"/>
</dbReference>
<name>A0A975C6F3_9CAUL</name>